<sequence length="292" mass="34109">MMDLLAKKKKKKKILCCIYNKYAQLALNNKFLNYLTLEQIRSLSPAIQQQLYPDENNPKMRTSFPEGTSDQNLFTKKHGLKRPRNVSNVNDNTLEQTMRRDAKRIKTVYSSTHINDSPNRNSDCKHQNKPSVGIADKNEKAYNVLPTNFNWDTINIICDKPKLEKEIKLEMDEDMAHVPPLQAILKKPRCRITKKQSPDPQPQIVQEPVNVVQLQKPIIKDLPIPPPPKFIQKKYKQHIISLIMESFSTQKFCENDDTITQKKLFLLRGKKFYIRMYTSLITKSSLHNIFVW</sequence>
<reference evidence="1 2" key="1">
    <citation type="journal article" date="2013" name="Curr. Biol.">
        <title>The Genome of the Foraminiferan Reticulomyxa filosa.</title>
        <authorList>
            <person name="Glockner G."/>
            <person name="Hulsmann N."/>
            <person name="Schleicher M."/>
            <person name="Noegel A.A."/>
            <person name="Eichinger L."/>
            <person name="Gallinger C."/>
            <person name="Pawlowski J."/>
            <person name="Sierra R."/>
            <person name="Euteneuer U."/>
            <person name="Pillet L."/>
            <person name="Moustafa A."/>
            <person name="Platzer M."/>
            <person name="Groth M."/>
            <person name="Szafranski K."/>
            <person name="Schliwa M."/>
        </authorList>
    </citation>
    <scope>NUCLEOTIDE SEQUENCE [LARGE SCALE GENOMIC DNA]</scope>
</reference>
<proteinExistence type="predicted"/>
<accession>X6N4W8</accession>
<name>X6N4W8_RETFI</name>
<keyword evidence="2" id="KW-1185">Reference proteome</keyword>
<dbReference type="EMBL" id="ASPP01012078">
    <property type="protein sequence ID" value="ETO20948.1"/>
    <property type="molecule type" value="Genomic_DNA"/>
</dbReference>
<evidence type="ECO:0000313" key="1">
    <source>
        <dbReference type="EMBL" id="ETO20948.1"/>
    </source>
</evidence>
<gene>
    <name evidence="1" type="ORF">RFI_16256</name>
</gene>
<evidence type="ECO:0000313" key="2">
    <source>
        <dbReference type="Proteomes" id="UP000023152"/>
    </source>
</evidence>
<dbReference type="Proteomes" id="UP000023152">
    <property type="component" value="Unassembled WGS sequence"/>
</dbReference>
<comment type="caution">
    <text evidence="1">The sequence shown here is derived from an EMBL/GenBank/DDBJ whole genome shotgun (WGS) entry which is preliminary data.</text>
</comment>
<protein>
    <submittedName>
        <fullName evidence="1">Uncharacterized protein</fullName>
    </submittedName>
</protein>
<dbReference type="AlphaFoldDB" id="X6N4W8"/>
<organism evidence="1 2">
    <name type="scientific">Reticulomyxa filosa</name>
    <dbReference type="NCBI Taxonomy" id="46433"/>
    <lineage>
        <taxon>Eukaryota</taxon>
        <taxon>Sar</taxon>
        <taxon>Rhizaria</taxon>
        <taxon>Retaria</taxon>
        <taxon>Foraminifera</taxon>
        <taxon>Monothalamids</taxon>
        <taxon>Reticulomyxidae</taxon>
        <taxon>Reticulomyxa</taxon>
    </lineage>
</organism>